<keyword evidence="3" id="KW-0479">Metal-binding</keyword>
<dbReference type="Gene3D" id="3.40.50.300">
    <property type="entry name" value="P-loop containing nucleotide triphosphate hydrolases"/>
    <property type="match status" value="2"/>
</dbReference>
<dbReference type="GO" id="GO:0006289">
    <property type="term" value="P:nucleotide-excision repair"/>
    <property type="evidence" value="ECO:0007669"/>
    <property type="project" value="InterPro"/>
</dbReference>
<accession>A0A4R2NS40</accession>
<evidence type="ECO:0000256" key="7">
    <source>
        <dbReference type="ARBA" id="ARBA00022769"/>
    </source>
</evidence>
<dbReference type="EMBL" id="SLXM01000006">
    <property type="protein sequence ID" value="TCP24341.1"/>
    <property type="molecule type" value="Genomic_DNA"/>
</dbReference>
<dbReference type="GO" id="GO:0005737">
    <property type="term" value="C:cytoplasm"/>
    <property type="evidence" value="ECO:0007669"/>
    <property type="project" value="UniProtKB-SubCell"/>
</dbReference>
<dbReference type="Pfam" id="PF13304">
    <property type="entry name" value="AAA_21"/>
    <property type="match status" value="1"/>
</dbReference>
<feature type="domain" description="ABC transporter" evidence="17">
    <location>
        <begin position="251"/>
        <end position="587"/>
    </location>
</feature>
<dbReference type="InterPro" id="IPR017871">
    <property type="entry name" value="ABC_transporter-like_CS"/>
</dbReference>
<evidence type="ECO:0000313" key="19">
    <source>
        <dbReference type="Proteomes" id="UP000294564"/>
    </source>
</evidence>
<dbReference type="NCBIfam" id="NF001503">
    <property type="entry name" value="PRK00349.1"/>
    <property type="match status" value="1"/>
</dbReference>
<evidence type="ECO:0000256" key="6">
    <source>
        <dbReference type="ARBA" id="ARBA00022763"/>
    </source>
</evidence>
<keyword evidence="19" id="KW-1185">Reference proteome</keyword>
<evidence type="ECO:0000313" key="18">
    <source>
        <dbReference type="EMBL" id="TCP24341.1"/>
    </source>
</evidence>
<evidence type="ECO:0000259" key="17">
    <source>
        <dbReference type="PROSITE" id="PS50893"/>
    </source>
</evidence>
<keyword evidence="12" id="KW-0238">DNA-binding</keyword>
<dbReference type="PROSITE" id="PS50893">
    <property type="entry name" value="ABC_TRANSPORTER_2"/>
    <property type="match status" value="2"/>
</dbReference>
<keyword evidence="7" id="KW-0228">DNA excision</keyword>
<dbReference type="Gene3D" id="1.20.1580.10">
    <property type="entry name" value="ABC transporter ATPase like domain"/>
    <property type="match status" value="2"/>
</dbReference>
<dbReference type="PANTHER" id="PTHR43152:SF3">
    <property type="entry name" value="UVRABC SYSTEM PROTEIN A"/>
    <property type="match status" value="1"/>
</dbReference>
<evidence type="ECO:0000256" key="2">
    <source>
        <dbReference type="ARBA" id="ARBA00022490"/>
    </source>
</evidence>
<evidence type="ECO:0000256" key="8">
    <source>
        <dbReference type="ARBA" id="ARBA00022771"/>
    </source>
</evidence>
<evidence type="ECO:0000256" key="12">
    <source>
        <dbReference type="ARBA" id="ARBA00023125"/>
    </source>
</evidence>
<evidence type="ECO:0000256" key="11">
    <source>
        <dbReference type="ARBA" id="ARBA00022881"/>
    </source>
</evidence>
<evidence type="ECO:0000256" key="10">
    <source>
        <dbReference type="ARBA" id="ARBA00022840"/>
    </source>
</evidence>
<dbReference type="PROSITE" id="PS00211">
    <property type="entry name" value="ABC_TRANSPORTER_1"/>
    <property type="match status" value="2"/>
</dbReference>
<keyword evidence="13" id="KW-0234">DNA repair</keyword>
<keyword evidence="9" id="KW-0862">Zinc</keyword>
<keyword evidence="8" id="KW-0863">Zinc-finger</keyword>
<evidence type="ECO:0000256" key="3">
    <source>
        <dbReference type="ARBA" id="ARBA00022723"/>
    </source>
</evidence>
<dbReference type="GO" id="GO:0004518">
    <property type="term" value="F:nuclease activity"/>
    <property type="evidence" value="ECO:0007669"/>
    <property type="project" value="UniProtKB-KW"/>
</dbReference>
<dbReference type="GO" id="GO:0009380">
    <property type="term" value="C:excinuclease repair complex"/>
    <property type="evidence" value="ECO:0007669"/>
    <property type="project" value="InterPro"/>
</dbReference>
<keyword evidence="6" id="KW-0227">DNA damage</keyword>
<keyword evidence="2" id="KW-0963">Cytoplasm</keyword>
<evidence type="ECO:0000256" key="1">
    <source>
        <dbReference type="ARBA" id="ARBA00004496"/>
    </source>
</evidence>
<proteinExistence type="inferred from homology"/>
<dbReference type="Pfam" id="PF17760">
    <property type="entry name" value="UvrA_inter"/>
    <property type="match status" value="1"/>
</dbReference>
<dbReference type="InterPro" id="IPR003439">
    <property type="entry name" value="ABC_transporter-like_ATP-bd"/>
</dbReference>
<reference evidence="18 19" key="1">
    <citation type="submission" date="2019-03" db="EMBL/GenBank/DDBJ databases">
        <title>Genomic Encyclopedia of Type Strains, Phase IV (KMG-IV): sequencing the most valuable type-strain genomes for metagenomic binning, comparative biology and taxonomic classification.</title>
        <authorList>
            <person name="Goeker M."/>
        </authorList>
    </citation>
    <scope>NUCLEOTIDE SEQUENCE [LARGE SCALE GENOMIC DNA]</scope>
    <source>
        <strain evidence="18 19">DSM 14836</strain>
    </source>
</reference>
<dbReference type="PANTHER" id="PTHR43152">
    <property type="entry name" value="UVRABC SYSTEM PROTEIN A"/>
    <property type="match status" value="1"/>
</dbReference>
<sequence>MFTFIEMKTPISSINPKENIIIKGASLHNLKNIDVVIPRNKFVVITGLSGSGKSSLAFDTLYAEGQRRYVESLSSYARQFLGKLHKPKVDYIKGIAPAIAIEQKVNSTNPRSTVGTSTEVYDYIKLLYARIGKTISPVSGNEVKKHTVSDVINYIKEVSENTKLLLLAPITIPEGRDLSTVLQVLTQQGYARLKFNNKVYRIDKFPIDDYDGSILELVVDRIIVQHEEDFFNRLADAIQTAFFEGKGICYVENLDTGGKEEFSNKFELDGISFLEPNTHLFSFNNPYGACPVCEGYGSVIGIDEELVIPNTGFSIYEDAIFPFKTDSFLKYKEDLILHASEFNIPIHKPWFELTEEQKDLVWKGTKKFNGINHLFKTLEEKSYKIQNRVMLSRYRGKTKCSECEGKRLRKEANYVQINGKTISSLVNLPLDELANFFTSIKLNSYEEKIGKRLLTEINNRLQFLVDVGLSYLTLNRTSNSLSGGESQRINLATSLGSSLVGSMYILDEPSIGLHPKDTERLIKVLKNLRDLGNTVIVVEHDEEIMKEADYIIDIGPEAGTYGGQVVAEGTYDEILQSNTLTANYLSEKLKIKVPTKRRVTKNYIKIIGARENNLKNIDVTFPLNNLTVITGVSGSGKSTLVKKILYPVMQKKLIGYGDKVGQYSSEEGSYDNLKHIEFIDQNPIGRSSRSNPVTYIKAYDDIRKLLATQKLSKIRNYQAKHFSFNVDGGRCEVCKGEGEVTIEMQFMADVHLKCENCQGKRFKKDVLEVAFQGKNIDDILNLTIDDAIKFFTENEEKKIASKLKPLQDVGLGYVTLGQSSSTLSGGEAQRIKLASFLVKGTTKDKALFIFDEPTTGLHFHDINKLLSSFNALIDRGHSVIVIEHNTDLIKCADHIIDLGLEGGKKGGNLIFEGTPEELVKNKKSYTATYIKEKI</sequence>
<dbReference type="GO" id="GO:0003677">
    <property type="term" value="F:DNA binding"/>
    <property type="evidence" value="ECO:0007669"/>
    <property type="project" value="UniProtKB-KW"/>
</dbReference>
<evidence type="ECO:0000256" key="9">
    <source>
        <dbReference type="ARBA" id="ARBA00022833"/>
    </source>
</evidence>
<evidence type="ECO:0000256" key="13">
    <source>
        <dbReference type="ARBA" id="ARBA00023204"/>
    </source>
</evidence>
<dbReference type="InterPro" id="IPR013815">
    <property type="entry name" value="ATP_grasp_subdomain_1"/>
</dbReference>
<dbReference type="InterPro" id="IPR027417">
    <property type="entry name" value="P-loop_NTPase"/>
</dbReference>
<dbReference type="GO" id="GO:0008270">
    <property type="term" value="F:zinc ion binding"/>
    <property type="evidence" value="ECO:0007669"/>
    <property type="project" value="UniProtKB-KW"/>
</dbReference>
<feature type="domain" description="ABC transporter" evidence="17">
    <location>
        <begin position="598"/>
        <end position="931"/>
    </location>
</feature>
<evidence type="ECO:0000256" key="4">
    <source>
        <dbReference type="ARBA" id="ARBA00022737"/>
    </source>
</evidence>
<comment type="subcellular location">
    <subcellularLocation>
        <location evidence="1">Cytoplasm</location>
    </subcellularLocation>
</comment>
<keyword evidence="11" id="KW-0267">Excision nuclease</keyword>
<dbReference type="InterPro" id="IPR004602">
    <property type="entry name" value="UvrA"/>
</dbReference>
<dbReference type="SUPFAM" id="SSF52540">
    <property type="entry name" value="P-loop containing nucleoside triphosphate hydrolases"/>
    <property type="match status" value="2"/>
</dbReference>
<dbReference type="Pfam" id="PF17755">
    <property type="entry name" value="UvrA_DNA-bind"/>
    <property type="match status" value="1"/>
</dbReference>
<name>A0A4R2NS40_9FLAO</name>
<evidence type="ECO:0000256" key="5">
    <source>
        <dbReference type="ARBA" id="ARBA00022741"/>
    </source>
</evidence>
<dbReference type="NCBIfam" id="TIGR00630">
    <property type="entry name" value="uvra"/>
    <property type="match status" value="1"/>
</dbReference>
<keyword evidence="4" id="KW-0677">Repeat</keyword>
<dbReference type="GO" id="GO:0016887">
    <property type="term" value="F:ATP hydrolysis activity"/>
    <property type="evidence" value="ECO:0007669"/>
    <property type="project" value="InterPro"/>
</dbReference>
<dbReference type="GO" id="GO:0005524">
    <property type="term" value="F:ATP binding"/>
    <property type="evidence" value="ECO:0007669"/>
    <property type="project" value="UniProtKB-KW"/>
</dbReference>
<comment type="caution">
    <text evidence="18">The sequence shown here is derived from an EMBL/GenBank/DDBJ whole genome shotgun (WGS) entry which is preliminary data.</text>
</comment>
<protein>
    <recommendedName>
        <fullName evidence="15">UvrABC system protein A</fullName>
    </recommendedName>
    <alternativeName>
        <fullName evidence="16">Excinuclease ABC subunit A</fullName>
    </alternativeName>
</protein>
<gene>
    <name evidence="18" type="ORF">EV195_106149</name>
</gene>
<evidence type="ECO:0000256" key="16">
    <source>
        <dbReference type="ARBA" id="ARBA00042156"/>
    </source>
</evidence>
<dbReference type="Proteomes" id="UP000294564">
    <property type="component" value="Unassembled WGS sequence"/>
</dbReference>
<evidence type="ECO:0000256" key="15">
    <source>
        <dbReference type="ARBA" id="ARBA00039316"/>
    </source>
</evidence>
<dbReference type="Gene3D" id="3.30.1490.20">
    <property type="entry name" value="ATP-grasp fold, A domain"/>
    <property type="match status" value="1"/>
</dbReference>
<dbReference type="AlphaFoldDB" id="A0A4R2NS40"/>
<comment type="similarity">
    <text evidence="14">Belongs to the ABC transporter superfamily. UvrA family.</text>
</comment>
<keyword evidence="5" id="KW-0547">Nucleotide-binding</keyword>
<organism evidence="18 19">
    <name type="scientific">Tenacibaculum skagerrakense</name>
    <dbReference type="NCBI Taxonomy" id="186571"/>
    <lineage>
        <taxon>Bacteria</taxon>
        <taxon>Pseudomonadati</taxon>
        <taxon>Bacteroidota</taxon>
        <taxon>Flavobacteriia</taxon>
        <taxon>Flavobacteriales</taxon>
        <taxon>Flavobacteriaceae</taxon>
        <taxon>Tenacibaculum</taxon>
    </lineage>
</organism>
<dbReference type="InterPro" id="IPR041552">
    <property type="entry name" value="UvrA_DNA-bd"/>
</dbReference>
<dbReference type="Gene3D" id="1.10.8.280">
    <property type="entry name" value="ABC transporter ATPase domain-like"/>
    <property type="match status" value="1"/>
</dbReference>
<keyword evidence="10" id="KW-0067">ATP-binding</keyword>
<dbReference type="InterPro" id="IPR041102">
    <property type="entry name" value="UvrA_inter"/>
</dbReference>
<evidence type="ECO:0000256" key="14">
    <source>
        <dbReference type="ARBA" id="ARBA00038000"/>
    </source>
</evidence>
<dbReference type="InterPro" id="IPR003959">
    <property type="entry name" value="ATPase_AAA_core"/>
</dbReference>